<dbReference type="InterPro" id="IPR010488">
    <property type="entry name" value="Zeta_toxin_domain"/>
</dbReference>
<sequence>MKKMTVCSLMQKDVLIEEVSAVASQIVKIHPDSFTSLPEFLSCTQLRDQLYRSRPEQICLEEIHSDFEKLKNITKIKPENNVSDVLDALWLFLSSNTEPVAKPTGIVLGGQPGAGKSVLTQFVLQSDSNFIVINADEFRSWHHSYESIQDCYQKDSAKQTGRFAGHLAEKILLRAIKGRYNLIIEGTFRTYEIPIKTMNKLKEAGYRTEVYIKHVRKRSVGSVVWPAIKLLKMQERDRNASLRKNITTWLLRFCQLTQM</sequence>
<keyword evidence="1" id="KW-0547">Nucleotide-binding</keyword>
<dbReference type="Gene3D" id="3.40.50.300">
    <property type="entry name" value="P-loop containing nucleotide triphosphate hydrolases"/>
    <property type="match status" value="1"/>
</dbReference>
<evidence type="ECO:0000259" key="3">
    <source>
        <dbReference type="Pfam" id="PF06414"/>
    </source>
</evidence>
<organism evidence="4 5">
    <name type="scientific">Parasutterella secunda</name>
    <dbReference type="NCBI Taxonomy" id="626947"/>
    <lineage>
        <taxon>Bacteria</taxon>
        <taxon>Pseudomonadati</taxon>
        <taxon>Pseudomonadota</taxon>
        <taxon>Betaproteobacteria</taxon>
        <taxon>Burkholderiales</taxon>
        <taxon>Sutterellaceae</taxon>
        <taxon>Parasutterella</taxon>
    </lineage>
</organism>
<gene>
    <name evidence="4" type="ORF">H5985_01235</name>
</gene>
<reference evidence="4 5" key="1">
    <citation type="journal article" date="2021" name="Sci. Rep.">
        <title>The distribution of antibiotic resistance genes in chicken gut microbiota commensals.</title>
        <authorList>
            <person name="Juricova H."/>
            <person name="Matiasovicova J."/>
            <person name="Kubasova T."/>
            <person name="Cejkova D."/>
            <person name="Rychlik I."/>
        </authorList>
    </citation>
    <scope>NUCLEOTIDE SEQUENCE [LARGE SCALE GENOMIC DNA]</scope>
    <source>
        <strain evidence="4 5">An562</strain>
    </source>
</reference>
<protein>
    <submittedName>
        <fullName evidence="4">Zeta toxin family protein</fullName>
    </submittedName>
</protein>
<dbReference type="Proteomes" id="UP000777002">
    <property type="component" value="Unassembled WGS sequence"/>
</dbReference>
<name>A0ABS2GR07_9BURK</name>
<dbReference type="Pfam" id="PF06414">
    <property type="entry name" value="Zeta_toxin"/>
    <property type="match status" value="1"/>
</dbReference>
<dbReference type="EMBL" id="JACJKX010000001">
    <property type="protein sequence ID" value="MBM6927906.1"/>
    <property type="molecule type" value="Genomic_DNA"/>
</dbReference>
<keyword evidence="5" id="KW-1185">Reference proteome</keyword>
<comment type="caution">
    <text evidence="4">The sequence shown here is derived from an EMBL/GenBank/DDBJ whole genome shotgun (WGS) entry which is preliminary data.</text>
</comment>
<dbReference type="InterPro" id="IPR027417">
    <property type="entry name" value="P-loop_NTPase"/>
</dbReference>
<evidence type="ECO:0000313" key="5">
    <source>
        <dbReference type="Proteomes" id="UP000777002"/>
    </source>
</evidence>
<proteinExistence type="predicted"/>
<accession>A0ABS2GR07</accession>
<evidence type="ECO:0000313" key="4">
    <source>
        <dbReference type="EMBL" id="MBM6927906.1"/>
    </source>
</evidence>
<evidence type="ECO:0000256" key="1">
    <source>
        <dbReference type="ARBA" id="ARBA00022741"/>
    </source>
</evidence>
<dbReference type="SUPFAM" id="SSF52540">
    <property type="entry name" value="P-loop containing nucleoside triphosphate hydrolases"/>
    <property type="match status" value="1"/>
</dbReference>
<feature type="domain" description="Zeta toxin" evidence="3">
    <location>
        <begin position="98"/>
        <end position="214"/>
    </location>
</feature>
<keyword evidence="2" id="KW-0067">ATP-binding</keyword>
<evidence type="ECO:0000256" key="2">
    <source>
        <dbReference type="ARBA" id="ARBA00022840"/>
    </source>
</evidence>